<dbReference type="PROSITE" id="PS51036">
    <property type="entry name" value="ZF_A20"/>
    <property type="match status" value="1"/>
</dbReference>
<dbReference type="Proteomes" id="UP000708208">
    <property type="component" value="Unassembled WGS sequence"/>
</dbReference>
<evidence type="ECO:0000259" key="4">
    <source>
        <dbReference type="PROSITE" id="PS51036"/>
    </source>
</evidence>
<keyword evidence="3" id="KW-0862">Zinc</keyword>
<evidence type="ECO:0000256" key="3">
    <source>
        <dbReference type="ARBA" id="ARBA00022833"/>
    </source>
</evidence>
<evidence type="ECO:0000256" key="1">
    <source>
        <dbReference type="ARBA" id="ARBA00022723"/>
    </source>
</evidence>
<dbReference type="GO" id="GO:0008270">
    <property type="term" value="F:zinc ion binding"/>
    <property type="evidence" value="ECO:0007669"/>
    <property type="project" value="UniProtKB-KW"/>
</dbReference>
<sequence>MSFSNNYGVNQQYSKLKISQQDLLCRNGCGHYGNTAQEGFCSVCFKLYKQSQVVQPPPRDEAPSVFDFGRAGISGFATLPRAAAAKL</sequence>
<dbReference type="GO" id="GO:0003677">
    <property type="term" value="F:DNA binding"/>
    <property type="evidence" value="ECO:0007669"/>
    <property type="project" value="InterPro"/>
</dbReference>
<dbReference type="InterPro" id="IPR002653">
    <property type="entry name" value="Znf_A20"/>
</dbReference>
<evidence type="ECO:0000313" key="5">
    <source>
        <dbReference type="EMBL" id="CAG7827816.1"/>
    </source>
</evidence>
<organism evidence="5 6">
    <name type="scientific">Allacma fusca</name>
    <dbReference type="NCBI Taxonomy" id="39272"/>
    <lineage>
        <taxon>Eukaryota</taxon>
        <taxon>Metazoa</taxon>
        <taxon>Ecdysozoa</taxon>
        <taxon>Arthropoda</taxon>
        <taxon>Hexapoda</taxon>
        <taxon>Collembola</taxon>
        <taxon>Symphypleona</taxon>
        <taxon>Sminthuridae</taxon>
        <taxon>Allacma</taxon>
    </lineage>
</organism>
<name>A0A8J2PTY1_9HEXA</name>
<keyword evidence="1" id="KW-0479">Metal-binding</keyword>
<accession>A0A8J2PTY1</accession>
<proteinExistence type="predicted"/>
<dbReference type="OrthoDB" id="300289at2759"/>
<evidence type="ECO:0000256" key="2">
    <source>
        <dbReference type="ARBA" id="ARBA00022771"/>
    </source>
</evidence>
<keyword evidence="2" id="KW-0863">Zinc-finger</keyword>
<dbReference type="Pfam" id="PF01754">
    <property type="entry name" value="zf-A20"/>
    <property type="match status" value="1"/>
</dbReference>
<dbReference type="EMBL" id="CAJVCH010544990">
    <property type="protein sequence ID" value="CAG7827816.1"/>
    <property type="molecule type" value="Genomic_DNA"/>
</dbReference>
<comment type="caution">
    <text evidence="5">The sequence shown here is derived from an EMBL/GenBank/DDBJ whole genome shotgun (WGS) entry which is preliminary data.</text>
</comment>
<dbReference type="SMART" id="SM00259">
    <property type="entry name" value="ZnF_A20"/>
    <property type="match status" value="1"/>
</dbReference>
<gene>
    <name evidence="5" type="ORF">AFUS01_LOCUS37777</name>
</gene>
<keyword evidence="6" id="KW-1185">Reference proteome</keyword>
<dbReference type="AlphaFoldDB" id="A0A8J2PTY1"/>
<evidence type="ECO:0000313" key="6">
    <source>
        <dbReference type="Proteomes" id="UP000708208"/>
    </source>
</evidence>
<reference evidence="5" key="1">
    <citation type="submission" date="2021-06" db="EMBL/GenBank/DDBJ databases">
        <authorList>
            <person name="Hodson N. C."/>
            <person name="Mongue J. A."/>
            <person name="Jaron S. K."/>
        </authorList>
    </citation>
    <scope>NUCLEOTIDE SEQUENCE</scope>
</reference>
<protein>
    <recommendedName>
        <fullName evidence="4">A20-type domain-containing protein</fullName>
    </recommendedName>
</protein>
<feature type="domain" description="A20-type" evidence="4">
    <location>
        <begin position="19"/>
        <end position="53"/>
    </location>
</feature>